<dbReference type="PANTHER" id="PTHR10857">
    <property type="entry name" value="COPINE"/>
    <property type="match status" value="1"/>
</dbReference>
<dbReference type="InterPro" id="IPR037768">
    <property type="entry name" value="C2B_Copine"/>
</dbReference>
<dbReference type="Proteomes" id="UP000424527">
    <property type="component" value="Unassembled WGS sequence"/>
</dbReference>
<dbReference type="InterPro" id="IPR000008">
    <property type="entry name" value="C2_dom"/>
</dbReference>
<feature type="domain" description="C2" evidence="2">
    <location>
        <begin position="145"/>
        <end position="241"/>
    </location>
</feature>
<sequence>MLDFFNEPIKVDRTEVIRSCVNPTYSKVFTLDFYFEEVQRLRFELYDINNSSYNGLKEADFLGSVECTLGQLPVEERVLDEDEEEEEEEEEEEMKQSGEASSSSPRLRVCQQSGLLASAASSSSAQMEIISQRKLSKALLRPGGSVGKAIITITAEELTGNDDYIELSFSARKLDDKDFFSKSDPFLEIYRLNDDATLQLVYRTETVMNNLNPVWKTFKVSLNSLCSGDHERKLQLEVKMT</sequence>
<dbReference type="CDD" id="cd04047">
    <property type="entry name" value="C2B_Copine"/>
    <property type="match status" value="1"/>
</dbReference>
<accession>A0A6G0ICZ6</accession>
<dbReference type="SUPFAM" id="SSF49562">
    <property type="entry name" value="C2 domain (Calcium/lipid-binding domain, CaLB)"/>
    <property type="match status" value="2"/>
</dbReference>
<dbReference type="GO" id="GO:0005544">
    <property type="term" value="F:calcium-dependent phospholipid binding"/>
    <property type="evidence" value="ECO:0007669"/>
    <property type="project" value="InterPro"/>
</dbReference>
<evidence type="ECO:0000256" key="1">
    <source>
        <dbReference type="SAM" id="MobiDB-lite"/>
    </source>
</evidence>
<dbReference type="Gene3D" id="2.60.40.150">
    <property type="entry name" value="C2 domain"/>
    <property type="match status" value="2"/>
</dbReference>
<dbReference type="Pfam" id="PF00168">
    <property type="entry name" value="C2"/>
    <property type="match status" value="2"/>
</dbReference>
<dbReference type="GO" id="GO:0071277">
    <property type="term" value="P:cellular response to calcium ion"/>
    <property type="evidence" value="ECO:0007669"/>
    <property type="project" value="TreeGrafter"/>
</dbReference>
<gene>
    <name evidence="3" type="ORF">D5F01_LYC13258</name>
</gene>
<dbReference type="InterPro" id="IPR045052">
    <property type="entry name" value="Copine"/>
</dbReference>
<keyword evidence="4" id="KW-1185">Reference proteome</keyword>
<dbReference type="GO" id="GO:0005886">
    <property type="term" value="C:plasma membrane"/>
    <property type="evidence" value="ECO:0007669"/>
    <property type="project" value="TreeGrafter"/>
</dbReference>
<proteinExistence type="predicted"/>
<dbReference type="EMBL" id="REGW02000012">
    <property type="protein sequence ID" value="KAE8289369.1"/>
    <property type="molecule type" value="Genomic_DNA"/>
</dbReference>
<evidence type="ECO:0000259" key="2">
    <source>
        <dbReference type="PROSITE" id="PS50004"/>
    </source>
</evidence>
<dbReference type="PROSITE" id="PS50004">
    <property type="entry name" value="C2"/>
    <property type="match status" value="2"/>
</dbReference>
<feature type="compositionally biased region" description="Acidic residues" evidence="1">
    <location>
        <begin position="78"/>
        <end position="93"/>
    </location>
</feature>
<protein>
    <submittedName>
        <fullName evidence="3">Copine-4</fullName>
    </submittedName>
</protein>
<dbReference type="PANTHER" id="PTHR10857:SF4">
    <property type="entry name" value="COPINE-4"/>
    <property type="match status" value="1"/>
</dbReference>
<dbReference type="InterPro" id="IPR035892">
    <property type="entry name" value="C2_domain_sf"/>
</dbReference>
<reference evidence="3 4" key="1">
    <citation type="submission" date="2019-07" db="EMBL/GenBank/DDBJ databases">
        <title>Chromosome genome assembly for large yellow croaker.</title>
        <authorList>
            <person name="Xiao S."/>
        </authorList>
    </citation>
    <scope>NUCLEOTIDE SEQUENCE [LARGE SCALE GENOMIC DNA]</scope>
    <source>
        <strain evidence="3">JMULYC20181020</strain>
        <tissue evidence="3">Muscle</tissue>
    </source>
</reference>
<dbReference type="CDD" id="cd04048">
    <property type="entry name" value="C2A_Copine"/>
    <property type="match status" value="1"/>
</dbReference>
<organism evidence="3 4">
    <name type="scientific">Larimichthys crocea</name>
    <name type="common">Large yellow croaker</name>
    <name type="synonym">Pseudosciaena crocea</name>
    <dbReference type="NCBI Taxonomy" id="215358"/>
    <lineage>
        <taxon>Eukaryota</taxon>
        <taxon>Metazoa</taxon>
        <taxon>Chordata</taxon>
        <taxon>Craniata</taxon>
        <taxon>Vertebrata</taxon>
        <taxon>Euteleostomi</taxon>
        <taxon>Actinopterygii</taxon>
        <taxon>Neopterygii</taxon>
        <taxon>Teleostei</taxon>
        <taxon>Neoteleostei</taxon>
        <taxon>Acanthomorphata</taxon>
        <taxon>Eupercaria</taxon>
        <taxon>Sciaenidae</taxon>
        <taxon>Larimichthys</taxon>
    </lineage>
</organism>
<feature type="region of interest" description="Disordered" evidence="1">
    <location>
        <begin position="75"/>
        <end position="107"/>
    </location>
</feature>
<comment type="caution">
    <text evidence="3">The sequence shown here is derived from an EMBL/GenBank/DDBJ whole genome shotgun (WGS) entry which is preliminary data.</text>
</comment>
<evidence type="ECO:0000313" key="4">
    <source>
        <dbReference type="Proteomes" id="UP000424527"/>
    </source>
</evidence>
<name>A0A6G0ICZ6_LARCR</name>
<feature type="compositionally biased region" description="Polar residues" evidence="1">
    <location>
        <begin position="98"/>
        <end position="107"/>
    </location>
</feature>
<evidence type="ECO:0000313" key="3">
    <source>
        <dbReference type="EMBL" id="KAE8289369.1"/>
    </source>
</evidence>
<dbReference type="AlphaFoldDB" id="A0A6G0ICZ6"/>
<feature type="domain" description="C2" evidence="2">
    <location>
        <begin position="1"/>
        <end position="82"/>
    </location>
</feature>